<name>A0ABM0MBG6_SACKO</name>
<evidence type="ECO:0000256" key="4">
    <source>
        <dbReference type="ARBA" id="ARBA00023136"/>
    </source>
</evidence>
<dbReference type="InterPro" id="IPR045120">
    <property type="entry name" value="Suco/Slp1-like"/>
</dbReference>
<reference evidence="8" key="1">
    <citation type="submission" date="2025-08" db="UniProtKB">
        <authorList>
            <consortium name="RefSeq"/>
        </authorList>
    </citation>
    <scope>IDENTIFICATION</scope>
    <source>
        <tissue evidence="8">Testes</tissue>
    </source>
</reference>
<accession>A0ABM0MBG6</accession>
<dbReference type="PANTHER" id="PTHR12953:SF0">
    <property type="entry name" value="SUN DOMAIN-CONTAINING OSSIFICATION FACTOR"/>
    <property type="match status" value="1"/>
</dbReference>
<feature type="coiled-coil region" evidence="5">
    <location>
        <begin position="215"/>
        <end position="249"/>
    </location>
</feature>
<dbReference type="RefSeq" id="XP_006817357.1">
    <property type="nucleotide sequence ID" value="XM_006817294.1"/>
</dbReference>
<feature type="non-terminal residue" evidence="8">
    <location>
        <position position="1"/>
    </location>
</feature>
<keyword evidence="4 6" id="KW-0472">Membrane</keyword>
<evidence type="ECO:0000256" key="6">
    <source>
        <dbReference type="SAM" id="Phobius"/>
    </source>
</evidence>
<keyword evidence="7" id="KW-1185">Reference proteome</keyword>
<keyword evidence="2 6" id="KW-0812">Transmembrane</keyword>
<dbReference type="GeneID" id="102803154"/>
<gene>
    <name evidence="8" type="primary">LOC102803154</name>
</gene>
<proteinExistence type="predicted"/>
<evidence type="ECO:0000256" key="2">
    <source>
        <dbReference type="ARBA" id="ARBA00022692"/>
    </source>
</evidence>
<comment type="subcellular location">
    <subcellularLocation>
        <location evidence="1">Membrane</location>
    </subcellularLocation>
</comment>
<evidence type="ECO:0000313" key="8">
    <source>
        <dbReference type="RefSeq" id="XP_006817357.1"/>
    </source>
</evidence>
<dbReference type="PANTHER" id="PTHR12953">
    <property type="entry name" value="MEMBRANE PROTEIN CH1 RELATED"/>
    <property type="match status" value="1"/>
</dbReference>
<evidence type="ECO:0000313" key="7">
    <source>
        <dbReference type="Proteomes" id="UP000694865"/>
    </source>
</evidence>
<sequence>KILVSKTDSDIDNVEKSICSEQHVIQTETIHSSDEVVIEPSVPLSVDTKQEVEPVKTKPLDDILVTKSEIIQSSLVDQSNIEVSPSVEADIPTIKPTPTVLIDNSAATASEMKTVPEETPPLPDVEKTFYAEKDAHELPLGEQSKSGVVLPTSKESIFMRLNNRIKDLEYNMSLSQQYLQELSQRYRKQMDEMQKNFNKTVGRLTDSSQIADEKDHKQQDTIENLETQLARLTKLVENVSLEMKDMQHQMIERHFFLMLVEVVSLSFLFLFCVTRQRRRVHDIAPNKPVITIDSHSKKKTKLKRRNSVDGSVGHKKLELGKLKKKHHDDENISITGDYSDLLIVKPTKSLSVVLKK</sequence>
<keyword evidence="5" id="KW-0175">Coiled coil</keyword>
<keyword evidence="3 6" id="KW-1133">Transmembrane helix</keyword>
<evidence type="ECO:0000256" key="5">
    <source>
        <dbReference type="SAM" id="Coils"/>
    </source>
</evidence>
<dbReference type="Proteomes" id="UP000694865">
    <property type="component" value="Unplaced"/>
</dbReference>
<protein>
    <submittedName>
        <fullName evidence="8">SUN domain-containing ossification factor-like</fullName>
    </submittedName>
</protein>
<feature type="non-terminal residue" evidence="8">
    <location>
        <position position="356"/>
    </location>
</feature>
<organism evidence="7 8">
    <name type="scientific">Saccoglossus kowalevskii</name>
    <name type="common">Acorn worm</name>
    <dbReference type="NCBI Taxonomy" id="10224"/>
    <lineage>
        <taxon>Eukaryota</taxon>
        <taxon>Metazoa</taxon>
        <taxon>Hemichordata</taxon>
        <taxon>Enteropneusta</taxon>
        <taxon>Harrimaniidae</taxon>
        <taxon>Saccoglossus</taxon>
    </lineage>
</organism>
<evidence type="ECO:0000256" key="3">
    <source>
        <dbReference type="ARBA" id="ARBA00022989"/>
    </source>
</evidence>
<evidence type="ECO:0000256" key="1">
    <source>
        <dbReference type="ARBA" id="ARBA00004370"/>
    </source>
</evidence>
<feature type="transmembrane region" description="Helical" evidence="6">
    <location>
        <begin position="255"/>
        <end position="273"/>
    </location>
</feature>